<dbReference type="EMBL" id="CP007243">
    <property type="protein sequence ID" value="AIA31214.1"/>
    <property type="molecule type" value="Genomic_DNA"/>
</dbReference>
<dbReference type="Pfam" id="PF02683">
    <property type="entry name" value="DsbD_TM"/>
    <property type="match status" value="1"/>
</dbReference>
<protein>
    <submittedName>
        <fullName evidence="9">Cytochrome C biogenesis protein</fullName>
    </submittedName>
</protein>
<sequence length="249" mass="26957">MDHSSVTLPLSFLAGLVSFVSPCVLPIVPSYISFVTGLSFDDLTGKNTSLTRQEVTRTTLWHSLIFIAGFSALFIGFGASASFVGQVLLTYQEVIRKVGGILIVFFGLFIAGWIRIPFLNQDFKLPVGKRKSTVIGTFLIGVGFAAGWTPCVGPILGTILFYAGTEGKVVRGIELLTAYSLGLAVPFLLSAIMFNSFLGSFRQISRWIPLITKSSGVFLIVMGVLIFSNAFSILSAFLTQHHIGWTSTL</sequence>
<dbReference type="HOGENOM" id="CLU_053225_2_0_0"/>
<dbReference type="PANTHER" id="PTHR31272">
    <property type="entry name" value="CYTOCHROME C-TYPE BIOGENESIS PROTEIN HI_1454-RELATED"/>
    <property type="match status" value="1"/>
</dbReference>
<evidence type="ECO:0000256" key="2">
    <source>
        <dbReference type="ARBA" id="ARBA00006143"/>
    </source>
</evidence>
<organism evidence="9 10">
    <name type="scientific">Leptospirillum ferriphilum YSK</name>
    <dbReference type="NCBI Taxonomy" id="1441628"/>
    <lineage>
        <taxon>Bacteria</taxon>
        <taxon>Pseudomonadati</taxon>
        <taxon>Nitrospirota</taxon>
        <taxon>Nitrospiria</taxon>
        <taxon>Nitrospirales</taxon>
        <taxon>Nitrospiraceae</taxon>
        <taxon>Leptospirillum</taxon>
    </lineage>
</organism>
<dbReference type="PANTHER" id="PTHR31272:SF4">
    <property type="entry name" value="CYTOCHROME C-TYPE BIOGENESIS PROTEIN HI_1454-RELATED"/>
    <property type="match status" value="1"/>
</dbReference>
<feature type="domain" description="Cytochrome C biogenesis protein transmembrane" evidence="8">
    <location>
        <begin position="7"/>
        <end position="228"/>
    </location>
</feature>
<keyword evidence="10" id="KW-1185">Reference proteome</keyword>
<feature type="transmembrane region" description="Helical" evidence="7">
    <location>
        <begin position="12"/>
        <end position="40"/>
    </location>
</feature>
<evidence type="ECO:0000313" key="10">
    <source>
        <dbReference type="Proteomes" id="UP000027059"/>
    </source>
</evidence>
<evidence type="ECO:0000256" key="7">
    <source>
        <dbReference type="SAM" id="Phobius"/>
    </source>
</evidence>
<proteinExistence type="inferred from homology"/>
<keyword evidence="4" id="KW-0201">Cytochrome c-type biogenesis</keyword>
<dbReference type="OrthoDB" id="9803065at2"/>
<feature type="transmembrane region" description="Helical" evidence="7">
    <location>
        <begin position="98"/>
        <end position="118"/>
    </location>
</feature>
<feature type="transmembrane region" description="Helical" evidence="7">
    <location>
        <begin position="217"/>
        <end position="238"/>
    </location>
</feature>
<accession>A0A059XRL6</accession>
<evidence type="ECO:0000256" key="3">
    <source>
        <dbReference type="ARBA" id="ARBA00022692"/>
    </source>
</evidence>
<evidence type="ECO:0000256" key="1">
    <source>
        <dbReference type="ARBA" id="ARBA00004141"/>
    </source>
</evidence>
<name>A0A059XRL6_9BACT</name>
<evidence type="ECO:0000259" key="8">
    <source>
        <dbReference type="Pfam" id="PF02683"/>
    </source>
</evidence>
<gene>
    <name evidence="9" type="ORF">Y981_12165</name>
</gene>
<evidence type="ECO:0000256" key="5">
    <source>
        <dbReference type="ARBA" id="ARBA00022989"/>
    </source>
</evidence>
<dbReference type="GO" id="GO:0017004">
    <property type="term" value="P:cytochrome complex assembly"/>
    <property type="evidence" value="ECO:0007669"/>
    <property type="project" value="UniProtKB-KW"/>
</dbReference>
<dbReference type="KEGG" id="lfp:Y981_12165"/>
<feature type="transmembrane region" description="Helical" evidence="7">
    <location>
        <begin position="60"/>
        <end position="91"/>
    </location>
</feature>
<feature type="transmembrane region" description="Helical" evidence="7">
    <location>
        <begin position="138"/>
        <end position="163"/>
    </location>
</feature>
<evidence type="ECO:0000256" key="4">
    <source>
        <dbReference type="ARBA" id="ARBA00022748"/>
    </source>
</evidence>
<dbReference type="Proteomes" id="UP000027059">
    <property type="component" value="Chromosome"/>
</dbReference>
<keyword evidence="3 7" id="KW-0812">Transmembrane</keyword>
<dbReference type="InterPro" id="IPR003834">
    <property type="entry name" value="Cyt_c_assmbl_TM_dom"/>
</dbReference>
<comment type="subcellular location">
    <subcellularLocation>
        <location evidence="1">Membrane</location>
        <topology evidence="1">Multi-pass membrane protein</topology>
    </subcellularLocation>
</comment>
<reference evidence="9 10" key="2">
    <citation type="journal article" date="2015" name="Biomed. Res. Int.">
        <title>Effects of Arsenite Resistance on the Growth and Functional Gene Expression of Leptospirillum ferriphilum and Acidithiobacillus thiooxidans in Pure Culture and Coculture.</title>
        <authorList>
            <person name="Jiang H."/>
            <person name="Liang Y."/>
            <person name="Yin H."/>
            <person name="Xiao Y."/>
            <person name="Guo X."/>
            <person name="Xu Y."/>
            <person name="Hu Q."/>
            <person name="Liu H."/>
            <person name="Liu X."/>
        </authorList>
    </citation>
    <scope>NUCLEOTIDE SEQUENCE [LARGE SCALE GENOMIC DNA]</scope>
    <source>
        <strain evidence="9 10">YSK</strain>
    </source>
</reference>
<dbReference type="AlphaFoldDB" id="A0A059XRL6"/>
<dbReference type="GO" id="GO:0016020">
    <property type="term" value="C:membrane"/>
    <property type="evidence" value="ECO:0007669"/>
    <property type="project" value="UniProtKB-SubCell"/>
</dbReference>
<evidence type="ECO:0000256" key="6">
    <source>
        <dbReference type="ARBA" id="ARBA00023136"/>
    </source>
</evidence>
<reference evidence="10" key="1">
    <citation type="submission" date="2014-02" db="EMBL/GenBank/DDBJ databases">
        <title>Complete genome sequence and comparative genomic analysis of the nitrogen-fixing bacterium Leptospirillum ferriphilum YSK.</title>
        <authorList>
            <person name="Guo X."/>
            <person name="Yin H."/>
            <person name="Liang Y."/>
            <person name="Hu Q."/>
            <person name="Ma L."/>
            <person name="Xiao Y."/>
            <person name="Zhang X."/>
            <person name="Qiu G."/>
            <person name="Liu X."/>
        </authorList>
    </citation>
    <scope>NUCLEOTIDE SEQUENCE [LARGE SCALE GENOMIC DNA]</scope>
    <source>
        <strain evidence="10">YSK</strain>
    </source>
</reference>
<comment type="similarity">
    <text evidence="2">Belongs to the DsbD family.</text>
</comment>
<keyword evidence="5 7" id="KW-1133">Transmembrane helix</keyword>
<dbReference type="InterPro" id="IPR051790">
    <property type="entry name" value="Cytochrome_c-biogenesis_DsbD"/>
</dbReference>
<evidence type="ECO:0000313" key="9">
    <source>
        <dbReference type="EMBL" id="AIA31214.1"/>
    </source>
</evidence>
<dbReference type="RefSeq" id="WP_023524605.1">
    <property type="nucleotide sequence ID" value="NZ_CP007243.1"/>
</dbReference>
<feature type="transmembrane region" description="Helical" evidence="7">
    <location>
        <begin position="175"/>
        <end position="197"/>
    </location>
</feature>
<keyword evidence="6 7" id="KW-0472">Membrane</keyword>